<dbReference type="EMBL" id="KV878680">
    <property type="protein sequence ID" value="OJJ76093.1"/>
    <property type="molecule type" value="Genomic_DNA"/>
</dbReference>
<sequence length="139" mass="13971">MSFLARIAPAARTASLSLRPTTTPALSVGAARSISATARLDKGPIDATKDTLKKADRKVSDAAVKGIEVGESAAEKVKSTVGSTSAEAKAKTDELSGEASEIAGKGKGKAEEALGTAKGKAQEAAGEVKGKAKETAGRF</sequence>
<evidence type="ECO:0000256" key="1">
    <source>
        <dbReference type="SAM" id="MobiDB-lite"/>
    </source>
</evidence>
<gene>
    <name evidence="2" type="ORF">ASPBRDRAFT_117972</name>
</gene>
<organism evidence="2 3">
    <name type="scientific">Aspergillus brasiliensis (strain CBS 101740 / IMI 381727 / IBT 21946)</name>
    <dbReference type="NCBI Taxonomy" id="767769"/>
    <lineage>
        <taxon>Eukaryota</taxon>
        <taxon>Fungi</taxon>
        <taxon>Dikarya</taxon>
        <taxon>Ascomycota</taxon>
        <taxon>Pezizomycotina</taxon>
        <taxon>Eurotiomycetes</taxon>
        <taxon>Eurotiomycetidae</taxon>
        <taxon>Eurotiales</taxon>
        <taxon>Aspergillaceae</taxon>
        <taxon>Aspergillus</taxon>
        <taxon>Aspergillus subgen. Circumdati</taxon>
    </lineage>
</organism>
<evidence type="ECO:0000313" key="3">
    <source>
        <dbReference type="Proteomes" id="UP000184499"/>
    </source>
</evidence>
<name>A0A1L9UWK3_ASPBC</name>
<evidence type="ECO:0008006" key="4">
    <source>
        <dbReference type="Google" id="ProtNLM"/>
    </source>
</evidence>
<dbReference type="OMA" id="APCNKGP"/>
<dbReference type="RefSeq" id="XP_067483340.1">
    <property type="nucleotide sequence ID" value="XM_067617137.1"/>
</dbReference>
<dbReference type="STRING" id="767769.A0A1L9UWK3"/>
<dbReference type="Proteomes" id="UP000184499">
    <property type="component" value="Unassembled WGS sequence"/>
</dbReference>
<dbReference type="AlphaFoldDB" id="A0A1L9UWK3"/>
<feature type="compositionally biased region" description="Basic and acidic residues" evidence="1">
    <location>
        <begin position="126"/>
        <end position="139"/>
    </location>
</feature>
<evidence type="ECO:0000313" key="2">
    <source>
        <dbReference type="EMBL" id="OJJ76093.1"/>
    </source>
</evidence>
<protein>
    <recommendedName>
        <fullName evidence="4">LEA domain protein</fullName>
    </recommendedName>
</protein>
<dbReference type="OrthoDB" id="4023585at2759"/>
<keyword evidence="3" id="KW-1185">Reference proteome</keyword>
<dbReference type="GeneID" id="93569625"/>
<accession>A0A1L9UWK3</accession>
<dbReference type="VEuPathDB" id="FungiDB:ASPBRDRAFT_117972"/>
<feature type="region of interest" description="Disordered" evidence="1">
    <location>
        <begin position="80"/>
        <end position="139"/>
    </location>
</feature>
<reference evidence="3" key="1">
    <citation type="journal article" date="2017" name="Genome Biol.">
        <title>Comparative genomics reveals high biological diversity and specific adaptations in the industrially and medically important fungal genus Aspergillus.</title>
        <authorList>
            <person name="de Vries R.P."/>
            <person name="Riley R."/>
            <person name="Wiebenga A."/>
            <person name="Aguilar-Osorio G."/>
            <person name="Amillis S."/>
            <person name="Uchima C.A."/>
            <person name="Anderluh G."/>
            <person name="Asadollahi M."/>
            <person name="Askin M."/>
            <person name="Barry K."/>
            <person name="Battaglia E."/>
            <person name="Bayram O."/>
            <person name="Benocci T."/>
            <person name="Braus-Stromeyer S.A."/>
            <person name="Caldana C."/>
            <person name="Canovas D."/>
            <person name="Cerqueira G.C."/>
            <person name="Chen F."/>
            <person name="Chen W."/>
            <person name="Choi C."/>
            <person name="Clum A."/>
            <person name="Dos Santos R.A."/>
            <person name="Damasio A.R."/>
            <person name="Diallinas G."/>
            <person name="Emri T."/>
            <person name="Fekete E."/>
            <person name="Flipphi M."/>
            <person name="Freyberg S."/>
            <person name="Gallo A."/>
            <person name="Gournas C."/>
            <person name="Habgood R."/>
            <person name="Hainaut M."/>
            <person name="Harispe M.L."/>
            <person name="Henrissat B."/>
            <person name="Hilden K.S."/>
            <person name="Hope R."/>
            <person name="Hossain A."/>
            <person name="Karabika E."/>
            <person name="Karaffa L."/>
            <person name="Karanyi Z."/>
            <person name="Krasevec N."/>
            <person name="Kuo A."/>
            <person name="Kusch H."/>
            <person name="LaButti K."/>
            <person name="Lagendijk E.L."/>
            <person name="Lapidus A."/>
            <person name="Levasseur A."/>
            <person name="Lindquist E."/>
            <person name="Lipzen A."/>
            <person name="Logrieco A.F."/>
            <person name="MacCabe A."/>
            <person name="Maekelae M.R."/>
            <person name="Malavazi I."/>
            <person name="Melin P."/>
            <person name="Meyer V."/>
            <person name="Mielnichuk N."/>
            <person name="Miskei M."/>
            <person name="Molnar A.P."/>
            <person name="Mule G."/>
            <person name="Ngan C.Y."/>
            <person name="Orejas M."/>
            <person name="Orosz E."/>
            <person name="Ouedraogo J.P."/>
            <person name="Overkamp K.M."/>
            <person name="Park H.-S."/>
            <person name="Perrone G."/>
            <person name="Piumi F."/>
            <person name="Punt P.J."/>
            <person name="Ram A.F."/>
            <person name="Ramon A."/>
            <person name="Rauscher S."/>
            <person name="Record E."/>
            <person name="Riano-Pachon D.M."/>
            <person name="Robert V."/>
            <person name="Roehrig J."/>
            <person name="Ruller R."/>
            <person name="Salamov A."/>
            <person name="Salih N.S."/>
            <person name="Samson R.A."/>
            <person name="Sandor E."/>
            <person name="Sanguinetti M."/>
            <person name="Schuetze T."/>
            <person name="Sepcic K."/>
            <person name="Shelest E."/>
            <person name="Sherlock G."/>
            <person name="Sophianopoulou V."/>
            <person name="Squina F.M."/>
            <person name="Sun H."/>
            <person name="Susca A."/>
            <person name="Todd R.B."/>
            <person name="Tsang A."/>
            <person name="Unkles S.E."/>
            <person name="van de Wiele N."/>
            <person name="van Rossen-Uffink D."/>
            <person name="Oliveira J.V."/>
            <person name="Vesth T.C."/>
            <person name="Visser J."/>
            <person name="Yu J.-H."/>
            <person name="Zhou M."/>
            <person name="Andersen M.R."/>
            <person name="Archer D.B."/>
            <person name="Baker S.E."/>
            <person name="Benoit I."/>
            <person name="Brakhage A.A."/>
            <person name="Braus G.H."/>
            <person name="Fischer R."/>
            <person name="Frisvad J.C."/>
            <person name="Goldman G.H."/>
            <person name="Houbraken J."/>
            <person name="Oakley B."/>
            <person name="Pocsi I."/>
            <person name="Scazzocchio C."/>
            <person name="Seiboth B."/>
            <person name="vanKuyk P.A."/>
            <person name="Wortman J."/>
            <person name="Dyer P.S."/>
            <person name="Grigoriev I.V."/>
        </authorList>
    </citation>
    <scope>NUCLEOTIDE SEQUENCE [LARGE SCALE GENOMIC DNA]</scope>
    <source>
        <strain evidence="3">CBS 101740 / IMI 381727 / IBT 21946</strain>
    </source>
</reference>
<proteinExistence type="predicted"/>